<dbReference type="Proteomes" id="UP001515480">
    <property type="component" value="Unassembled WGS sequence"/>
</dbReference>
<gene>
    <name evidence="2" type="ORF">AB1Y20_007024</name>
</gene>
<evidence type="ECO:0000256" key="1">
    <source>
        <dbReference type="SAM" id="MobiDB-lite"/>
    </source>
</evidence>
<evidence type="ECO:0000313" key="2">
    <source>
        <dbReference type="EMBL" id="KAL1510736.1"/>
    </source>
</evidence>
<sequence length="276" mass="30991">MQRVHTLQHTLSCPGLKFFPQEPKTKAPVLMRAAVPTGGSHSPFLSLPSDMSLVQRANVAKERMDGARLTSSPRSAYARPAGSLVRGNMPSPAGKLNFDDDDDGATRRLQERHGSPASPVDDMAARVLRRAHKSRLKDSFKRWRSASQAVQLLAVLQTMPLRLRHTWRRFRALVVCTMSAEALLKSAPLRLALRLWCLVARRRTHWRGTVAALVGLFRRQTLHSAMAVWQHVWQRTSFSSAIRRRRDMCQKAGMLKMCIAHACEDPQSFEAGSRAP</sequence>
<reference evidence="2 3" key="1">
    <citation type="journal article" date="2024" name="Science">
        <title>Giant polyketide synthase enzymes in the biosynthesis of giant marine polyether toxins.</title>
        <authorList>
            <person name="Fallon T.R."/>
            <person name="Shende V.V."/>
            <person name="Wierzbicki I.H."/>
            <person name="Pendleton A.L."/>
            <person name="Watervoot N.F."/>
            <person name="Auber R.P."/>
            <person name="Gonzalez D.J."/>
            <person name="Wisecaver J.H."/>
            <person name="Moore B.S."/>
        </authorList>
    </citation>
    <scope>NUCLEOTIDE SEQUENCE [LARGE SCALE GENOMIC DNA]</scope>
    <source>
        <strain evidence="2 3">12B1</strain>
    </source>
</reference>
<proteinExistence type="predicted"/>
<comment type="caution">
    <text evidence="2">The sequence shown here is derived from an EMBL/GenBank/DDBJ whole genome shotgun (WGS) entry which is preliminary data.</text>
</comment>
<feature type="compositionally biased region" description="Basic and acidic residues" evidence="1">
    <location>
        <begin position="104"/>
        <end position="114"/>
    </location>
</feature>
<organism evidence="2 3">
    <name type="scientific">Prymnesium parvum</name>
    <name type="common">Toxic golden alga</name>
    <dbReference type="NCBI Taxonomy" id="97485"/>
    <lineage>
        <taxon>Eukaryota</taxon>
        <taxon>Haptista</taxon>
        <taxon>Haptophyta</taxon>
        <taxon>Prymnesiophyceae</taxon>
        <taxon>Prymnesiales</taxon>
        <taxon>Prymnesiaceae</taxon>
        <taxon>Prymnesium</taxon>
    </lineage>
</organism>
<name>A0AB34J0P2_PRYPA</name>
<dbReference type="AlphaFoldDB" id="A0AB34J0P2"/>
<protein>
    <submittedName>
        <fullName evidence="2">Uncharacterized protein</fullName>
    </submittedName>
</protein>
<keyword evidence="3" id="KW-1185">Reference proteome</keyword>
<evidence type="ECO:0000313" key="3">
    <source>
        <dbReference type="Proteomes" id="UP001515480"/>
    </source>
</evidence>
<accession>A0AB34J0P2</accession>
<dbReference type="EMBL" id="JBGBPQ010000015">
    <property type="protein sequence ID" value="KAL1510736.1"/>
    <property type="molecule type" value="Genomic_DNA"/>
</dbReference>
<feature type="region of interest" description="Disordered" evidence="1">
    <location>
        <begin position="64"/>
        <end position="119"/>
    </location>
</feature>